<comment type="subunit">
    <text evidence="3 9">Tetramer of two alpha and two beta chains.</text>
</comment>
<dbReference type="CDD" id="cd04724">
    <property type="entry name" value="Tryptophan_synthase_alpha"/>
    <property type="match status" value="1"/>
</dbReference>
<evidence type="ECO:0000313" key="11">
    <source>
        <dbReference type="EMBL" id="NDO72505.1"/>
    </source>
</evidence>
<comment type="pathway">
    <text evidence="2 9">Amino-acid biosynthesis; L-tryptophan biosynthesis; L-tryptophan from chorismate: step 5/5.</text>
</comment>
<dbReference type="Proteomes" id="UP000474104">
    <property type="component" value="Unassembled WGS sequence"/>
</dbReference>
<accession>A0A9X5H9M4</accession>
<keyword evidence="4 9" id="KW-0028">Amino-acid biosynthesis</keyword>
<comment type="caution">
    <text evidence="11">The sequence shown here is derived from an EMBL/GenBank/DDBJ whole genome shotgun (WGS) entry which is preliminary data.</text>
</comment>
<dbReference type="SUPFAM" id="SSF51366">
    <property type="entry name" value="Ribulose-phoshate binding barrel"/>
    <property type="match status" value="1"/>
</dbReference>
<organism evidence="11 12">
    <name type="scientific">Schaedlerella arabinosiphila</name>
    <dbReference type="NCBI Taxonomy" id="2044587"/>
    <lineage>
        <taxon>Bacteria</taxon>
        <taxon>Bacillati</taxon>
        <taxon>Bacillota</taxon>
        <taxon>Clostridia</taxon>
        <taxon>Lachnospirales</taxon>
        <taxon>Lachnospiraceae</taxon>
        <taxon>Schaedlerella</taxon>
    </lineage>
</organism>
<feature type="active site" description="Proton acceptor" evidence="9">
    <location>
        <position position="44"/>
    </location>
</feature>
<dbReference type="Gene3D" id="3.20.20.70">
    <property type="entry name" value="Aldolase class I"/>
    <property type="match status" value="1"/>
</dbReference>
<evidence type="ECO:0000256" key="3">
    <source>
        <dbReference type="ARBA" id="ARBA00011270"/>
    </source>
</evidence>
<feature type="active site" description="Proton acceptor" evidence="9">
    <location>
        <position position="55"/>
    </location>
</feature>
<dbReference type="FunFam" id="3.20.20.70:FF:000037">
    <property type="entry name" value="Tryptophan synthase alpha chain"/>
    <property type="match status" value="1"/>
</dbReference>
<dbReference type="GO" id="GO:0004834">
    <property type="term" value="F:tryptophan synthase activity"/>
    <property type="evidence" value="ECO:0007669"/>
    <property type="project" value="UniProtKB-UniRule"/>
</dbReference>
<evidence type="ECO:0000256" key="9">
    <source>
        <dbReference type="HAMAP-Rule" id="MF_00131"/>
    </source>
</evidence>
<comment type="similarity">
    <text evidence="9 10">Belongs to the TrpA family.</text>
</comment>
<reference evidence="11 12" key="1">
    <citation type="submission" date="2019-07" db="EMBL/GenBank/DDBJ databases">
        <title>Draft genome sequences of 15 bacterial species constituting the stable defined intestinal microbiota of the GM15 gnotobiotic mouse model.</title>
        <authorList>
            <person name="Elie C."/>
            <person name="Mathieu A."/>
            <person name="Saliou A."/>
            <person name="Darnaud M."/>
            <person name="Leulier F."/>
            <person name="Tamellini A."/>
        </authorList>
    </citation>
    <scope>NUCLEOTIDE SEQUENCE [LARGE SCALE GENOMIC DNA]</scope>
    <source>
        <strain evidence="12">ASF 502</strain>
    </source>
</reference>
<keyword evidence="6 9" id="KW-0057">Aromatic amino acid biosynthesis</keyword>
<dbReference type="InterPro" id="IPR002028">
    <property type="entry name" value="Trp_synthase_suA"/>
</dbReference>
<dbReference type="NCBIfam" id="TIGR00262">
    <property type="entry name" value="trpA"/>
    <property type="match status" value="1"/>
</dbReference>
<keyword evidence="7 9" id="KW-0456">Lyase</keyword>
<sequence length="256" mass="28255">MNRIKEAFHNKKAFIPFVTGGDPTLDITEQLLYAMEEAGADLIEIGIPFSDPIAEGVVIQEANERALKAGFTADKLFDMIRRARQRVTVPMVFLTYLNPIYTYGKEKFMKRCEECGIDGIIVPDMPFEEKRELSDVCEKYGVDIISLIAPTSNERIRMIAGEAKGYIYCVSSLGVTGVRNEIKTDIAGMVKLVRETTEVPCAVGFGISTPEQARKMAELSDGAIVGSAIVKIIAEYGEDCVPHVTEYVRTMKGALP</sequence>
<evidence type="ECO:0000256" key="7">
    <source>
        <dbReference type="ARBA" id="ARBA00023239"/>
    </source>
</evidence>
<dbReference type="GO" id="GO:0005829">
    <property type="term" value="C:cytosol"/>
    <property type="evidence" value="ECO:0007669"/>
    <property type="project" value="TreeGrafter"/>
</dbReference>
<keyword evidence="5 9" id="KW-0822">Tryptophan biosynthesis</keyword>
<dbReference type="InterPro" id="IPR013785">
    <property type="entry name" value="Aldolase_TIM"/>
</dbReference>
<dbReference type="PANTHER" id="PTHR43406:SF1">
    <property type="entry name" value="TRYPTOPHAN SYNTHASE ALPHA CHAIN, CHLOROPLASTIC"/>
    <property type="match status" value="1"/>
</dbReference>
<dbReference type="RefSeq" id="WP_004073018.1">
    <property type="nucleotide sequence ID" value="NZ_CASCYM010000037.1"/>
</dbReference>
<evidence type="ECO:0000256" key="6">
    <source>
        <dbReference type="ARBA" id="ARBA00023141"/>
    </source>
</evidence>
<dbReference type="PANTHER" id="PTHR43406">
    <property type="entry name" value="TRYPTOPHAN SYNTHASE, ALPHA CHAIN"/>
    <property type="match status" value="1"/>
</dbReference>
<evidence type="ECO:0000313" key="12">
    <source>
        <dbReference type="Proteomes" id="UP000474104"/>
    </source>
</evidence>
<dbReference type="OrthoDB" id="9804578at2"/>
<evidence type="ECO:0000256" key="2">
    <source>
        <dbReference type="ARBA" id="ARBA00004733"/>
    </source>
</evidence>
<dbReference type="InterPro" id="IPR011060">
    <property type="entry name" value="RibuloseP-bd_barrel"/>
</dbReference>
<dbReference type="InterPro" id="IPR018204">
    <property type="entry name" value="Trp_synthase_alpha_AS"/>
</dbReference>
<name>A0A9X5H9M4_9FIRM</name>
<dbReference type="HAMAP" id="MF_00131">
    <property type="entry name" value="Trp_synth_alpha"/>
    <property type="match status" value="1"/>
</dbReference>
<evidence type="ECO:0000256" key="1">
    <source>
        <dbReference type="ARBA" id="ARBA00003365"/>
    </source>
</evidence>
<evidence type="ECO:0000256" key="8">
    <source>
        <dbReference type="ARBA" id="ARBA00049047"/>
    </source>
</evidence>
<evidence type="ECO:0000256" key="10">
    <source>
        <dbReference type="RuleBase" id="RU003662"/>
    </source>
</evidence>
<dbReference type="Pfam" id="PF00290">
    <property type="entry name" value="Trp_syntA"/>
    <property type="match status" value="1"/>
</dbReference>
<dbReference type="EC" id="4.2.1.20" evidence="9"/>
<dbReference type="PROSITE" id="PS00167">
    <property type="entry name" value="TRP_SYNTHASE_ALPHA"/>
    <property type="match status" value="1"/>
</dbReference>
<comment type="catalytic activity">
    <reaction evidence="8 9">
        <text>(1S,2R)-1-C-(indol-3-yl)glycerol 3-phosphate + L-serine = D-glyceraldehyde 3-phosphate + L-tryptophan + H2O</text>
        <dbReference type="Rhea" id="RHEA:10532"/>
        <dbReference type="ChEBI" id="CHEBI:15377"/>
        <dbReference type="ChEBI" id="CHEBI:33384"/>
        <dbReference type="ChEBI" id="CHEBI:57912"/>
        <dbReference type="ChEBI" id="CHEBI:58866"/>
        <dbReference type="ChEBI" id="CHEBI:59776"/>
        <dbReference type="EC" id="4.2.1.20"/>
    </reaction>
</comment>
<comment type="function">
    <text evidence="1 9">The alpha subunit is responsible for the aldol cleavage of indoleglycerol phosphate to indole and glyceraldehyde 3-phosphate.</text>
</comment>
<protein>
    <recommendedName>
        <fullName evidence="9">Tryptophan synthase alpha chain</fullName>
        <ecNumber evidence="9">4.2.1.20</ecNumber>
    </recommendedName>
</protein>
<dbReference type="EMBL" id="VIRB01000167">
    <property type="protein sequence ID" value="NDO72505.1"/>
    <property type="molecule type" value="Genomic_DNA"/>
</dbReference>
<dbReference type="AlphaFoldDB" id="A0A9X5H9M4"/>
<proteinExistence type="inferred from homology"/>
<evidence type="ECO:0000256" key="4">
    <source>
        <dbReference type="ARBA" id="ARBA00022605"/>
    </source>
</evidence>
<gene>
    <name evidence="9" type="primary">trpA</name>
    <name evidence="11" type="ORF">FMM80_29315</name>
</gene>
<evidence type="ECO:0000256" key="5">
    <source>
        <dbReference type="ARBA" id="ARBA00022822"/>
    </source>
</evidence>